<evidence type="ECO:0000256" key="4">
    <source>
        <dbReference type="ARBA" id="ARBA00023110"/>
    </source>
</evidence>
<keyword evidence="8" id="KW-1185">Reference proteome</keyword>
<dbReference type="GO" id="GO:0003755">
    <property type="term" value="F:peptidyl-prolyl cis-trans isomerase activity"/>
    <property type="evidence" value="ECO:0007669"/>
    <property type="project" value="UniProtKB-KW"/>
</dbReference>
<name>A0A1H5TIN1_9VIBR</name>
<dbReference type="EC" id="5.2.1.8" evidence="3"/>
<evidence type="ECO:0000313" key="7">
    <source>
        <dbReference type="EMBL" id="SEF61867.1"/>
    </source>
</evidence>
<dbReference type="EMBL" id="FNVG01000002">
    <property type="protein sequence ID" value="SEF61867.1"/>
    <property type="molecule type" value="Genomic_DNA"/>
</dbReference>
<dbReference type="Pfam" id="PF00639">
    <property type="entry name" value="Rotamase"/>
    <property type="match status" value="1"/>
</dbReference>
<sequence length="275" mass="32230">MDKQIRLYLSIKLATETFKLNPEFLNETQQKELEHNVERLYHLQNRILSSDEAQSIVVSDTDIEQAYQTCVNQCESMSQFQVLMDVQDLTQDGLKSALKRELHCDKVLEKVSESVPELPRAQALEYYEKHKIDFSRGRTWKLSQILITINPEFEENHRENALERISKVRQQCNYVDFGQLALEHSECPSALEDGLLGWCEEGKLYPEIVEQLSGLDRDKVSEPIETEVGYHLIVCHDEKPPYVAPFDEVWPFLQERHNTRAKSFMQRQWMAQLTR</sequence>
<dbReference type="PROSITE" id="PS50198">
    <property type="entry name" value="PPIC_PPIASE_2"/>
    <property type="match status" value="1"/>
</dbReference>
<dbReference type="AlphaFoldDB" id="A0A1H5TIN1"/>
<organism evidence="7 8">
    <name type="scientific">Vibrio hangzhouensis</name>
    <dbReference type="NCBI Taxonomy" id="462991"/>
    <lineage>
        <taxon>Bacteria</taxon>
        <taxon>Pseudomonadati</taxon>
        <taxon>Pseudomonadota</taxon>
        <taxon>Gammaproteobacteria</taxon>
        <taxon>Vibrionales</taxon>
        <taxon>Vibrionaceae</taxon>
        <taxon>Vibrio</taxon>
    </lineage>
</organism>
<protein>
    <recommendedName>
        <fullName evidence="3">peptidylprolyl isomerase</fullName>
        <ecNumber evidence="3">5.2.1.8</ecNumber>
    </recommendedName>
</protein>
<evidence type="ECO:0000256" key="1">
    <source>
        <dbReference type="ARBA" id="ARBA00000971"/>
    </source>
</evidence>
<proteinExistence type="inferred from homology"/>
<dbReference type="PANTHER" id="PTHR47245:SF2">
    <property type="entry name" value="PEPTIDYL-PROLYL CIS-TRANS ISOMERASE HP_0175-RELATED"/>
    <property type="match status" value="1"/>
</dbReference>
<gene>
    <name evidence="7" type="ORF">SAMN04488244_102250</name>
</gene>
<comment type="catalytic activity">
    <reaction evidence="1">
        <text>[protein]-peptidylproline (omega=180) = [protein]-peptidylproline (omega=0)</text>
        <dbReference type="Rhea" id="RHEA:16237"/>
        <dbReference type="Rhea" id="RHEA-COMP:10747"/>
        <dbReference type="Rhea" id="RHEA-COMP:10748"/>
        <dbReference type="ChEBI" id="CHEBI:83833"/>
        <dbReference type="ChEBI" id="CHEBI:83834"/>
        <dbReference type="EC" id="5.2.1.8"/>
    </reaction>
</comment>
<evidence type="ECO:0000256" key="2">
    <source>
        <dbReference type="ARBA" id="ARBA00007656"/>
    </source>
</evidence>
<evidence type="ECO:0000259" key="6">
    <source>
        <dbReference type="PROSITE" id="PS50198"/>
    </source>
</evidence>
<keyword evidence="4 5" id="KW-0697">Rotamase</keyword>
<keyword evidence="5 7" id="KW-0413">Isomerase</keyword>
<dbReference type="InterPro" id="IPR027304">
    <property type="entry name" value="Trigger_fact/SurA_dom_sf"/>
</dbReference>
<reference evidence="8" key="1">
    <citation type="submission" date="2016-10" db="EMBL/GenBank/DDBJ databases">
        <authorList>
            <person name="Varghese N."/>
            <person name="Submissions S."/>
        </authorList>
    </citation>
    <scope>NUCLEOTIDE SEQUENCE [LARGE SCALE GENOMIC DNA]</scope>
    <source>
        <strain evidence="8">CGMCC 1.7062</strain>
    </source>
</reference>
<dbReference type="InterPro" id="IPR000297">
    <property type="entry name" value="PPIase_PpiC"/>
</dbReference>
<dbReference type="OrthoDB" id="9769613at2"/>
<feature type="domain" description="PpiC" evidence="6">
    <location>
        <begin position="137"/>
        <end position="237"/>
    </location>
</feature>
<accession>A0A1H5TIN1</accession>
<dbReference type="PANTHER" id="PTHR47245">
    <property type="entry name" value="PEPTIDYLPROLYL ISOMERASE"/>
    <property type="match status" value="1"/>
</dbReference>
<dbReference type="InterPro" id="IPR050245">
    <property type="entry name" value="PrsA_foldase"/>
</dbReference>
<evidence type="ECO:0000313" key="8">
    <source>
        <dbReference type="Proteomes" id="UP000236721"/>
    </source>
</evidence>
<dbReference type="Gene3D" id="3.10.50.40">
    <property type="match status" value="1"/>
</dbReference>
<evidence type="ECO:0000256" key="3">
    <source>
        <dbReference type="ARBA" id="ARBA00013194"/>
    </source>
</evidence>
<dbReference type="RefSeq" id="WP_103878852.1">
    <property type="nucleotide sequence ID" value="NZ_FNVG01000002.1"/>
</dbReference>
<dbReference type="InterPro" id="IPR046357">
    <property type="entry name" value="PPIase_dom_sf"/>
</dbReference>
<dbReference type="SUPFAM" id="SSF54534">
    <property type="entry name" value="FKBP-like"/>
    <property type="match status" value="1"/>
</dbReference>
<evidence type="ECO:0000256" key="5">
    <source>
        <dbReference type="PROSITE-ProRule" id="PRU00278"/>
    </source>
</evidence>
<dbReference type="SUPFAM" id="SSF109998">
    <property type="entry name" value="Triger factor/SurA peptide-binding domain-like"/>
    <property type="match status" value="1"/>
</dbReference>
<dbReference type="Proteomes" id="UP000236721">
    <property type="component" value="Unassembled WGS sequence"/>
</dbReference>
<comment type="similarity">
    <text evidence="2">Belongs to the PpiC/parvulin rotamase family.</text>
</comment>